<dbReference type="NCBIfam" id="TIGR00933">
    <property type="entry name" value="2a38"/>
    <property type="match status" value="1"/>
</dbReference>
<evidence type="ECO:0000256" key="1">
    <source>
        <dbReference type="ARBA" id="ARBA00004429"/>
    </source>
</evidence>
<evidence type="ECO:0000256" key="4">
    <source>
        <dbReference type="ARBA" id="ARBA00022475"/>
    </source>
</evidence>
<evidence type="ECO:0000256" key="7">
    <source>
        <dbReference type="ARBA" id="ARBA00022692"/>
    </source>
</evidence>
<dbReference type="Pfam" id="PF02386">
    <property type="entry name" value="TrkH"/>
    <property type="match status" value="1"/>
</dbReference>
<feature type="transmembrane region" description="Helical" evidence="12">
    <location>
        <begin position="330"/>
        <end position="349"/>
    </location>
</feature>
<evidence type="ECO:0000256" key="5">
    <source>
        <dbReference type="ARBA" id="ARBA00022519"/>
    </source>
</evidence>
<accession>A0ABV6YS25</accession>
<sequence length="480" mass="52957">MNYKSVVHSISSLLLVMGFFFIFPLFFSLYFHDGVHNSLLLSMAITIFVGGTFFYWTRGKTAIRRREGFLVVTFSWVLCSFFGALPFYISGAIPSFTDAFFESMSGFTTTGASILTDIESVAEGLLFWRSLTHWLGGMGIIVLSLAILPIFGIGGMQLYKAEVPGPTPDRLKPRITETAKTLWIMYVLLSALQTILLLFGGMSFFDSLCHTFGTMATGGFSTKNQSIAAYDSVYIDGIITLFMFLAGINFVLHYAALKGNIKAFLKNAEFLFYVTIVVVGIILASLFLIGSADHQVAEAFRYASFQVVSIVTTTGYCTADFEQWPYFNQVLLFVLMFFGGCAGSTGGSIKHVRIMLLLKHAYVELYKIVHPKAVKKVKMGTIVVGDNIIHGILAFFLLYMAVLVLCSMMMAALGLDMVSAFASVTATLGNIGPGFGDVGPVDNYAHLPLMGKWILAFCMLAGRLEIYTVIILFIPELWKR</sequence>
<organism evidence="13 14">
    <name type="scientific">candidate division CSSED10-310 bacterium</name>
    <dbReference type="NCBI Taxonomy" id="2855610"/>
    <lineage>
        <taxon>Bacteria</taxon>
        <taxon>Bacteria division CSSED10-310</taxon>
    </lineage>
</organism>
<evidence type="ECO:0000256" key="12">
    <source>
        <dbReference type="SAM" id="Phobius"/>
    </source>
</evidence>
<dbReference type="PIRSF" id="PIRSF006247">
    <property type="entry name" value="TrkH"/>
    <property type="match status" value="1"/>
</dbReference>
<evidence type="ECO:0000256" key="8">
    <source>
        <dbReference type="ARBA" id="ARBA00022958"/>
    </source>
</evidence>
<keyword evidence="8" id="KW-0630">Potassium</keyword>
<evidence type="ECO:0000256" key="10">
    <source>
        <dbReference type="ARBA" id="ARBA00023065"/>
    </source>
</evidence>
<evidence type="ECO:0000256" key="9">
    <source>
        <dbReference type="ARBA" id="ARBA00022989"/>
    </source>
</evidence>
<dbReference type="PANTHER" id="PTHR32024:SF2">
    <property type="entry name" value="TRK SYSTEM POTASSIUM UPTAKE PROTEIN TRKG-RELATED"/>
    <property type="match status" value="1"/>
</dbReference>
<evidence type="ECO:0000256" key="2">
    <source>
        <dbReference type="ARBA" id="ARBA00009137"/>
    </source>
</evidence>
<keyword evidence="5" id="KW-0997">Cell inner membrane</keyword>
<feature type="transmembrane region" description="Helical" evidence="12">
    <location>
        <begin position="68"/>
        <end position="89"/>
    </location>
</feature>
<protein>
    <submittedName>
        <fullName evidence="13">TrkH family potassium uptake protein</fullName>
    </submittedName>
</protein>
<dbReference type="EMBL" id="JBHPBY010000016">
    <property type="protein sequence ID" value="MFC1848996.1"/>
    <property type="molecule type" value="Genomic_DNA"/>
</dbReference>
<feature type="transmembrane region" description="Helical" evidence="12">
    <location>
        <begin position="388"/>
        <end position="413"/>
    </location>
</feature>
<keyword evidence="4" id="KW-1003">Cell membrane</keyword>
<gene>
    <name evidence="13" type="ORF">ACFL27_02195</name>
</gene>
<feature type="transmembrane region" description="Helical" evidence="12">
    <location>
        <begin position="182"/>
        <end position="205"/>
    </location>
</feature>
<keyword evidence="7 12" id="KW-0812">Transmembrane</keyword>
<comment type="subcellular location">
    <subcellularLocation>
        <location evidence="1">Cell inner membrane</location>
        <topology evidence="1">Multi-pass membrane protein</topology>
    </subcellularLocation>
</comment>
<comment type="caution">
    <text evidence="13">The sequence shown here is derived from an EMBL/GenBank/DDBJ whole genome shotgun (WGS) entry which is preliminary data.</text>
</comment>
<feature type="transmembrane region" description="Helical" evidence="12">
    <location>
        <begin position="233"/>
        <end position="256"/>
    </location>
</feature>
<evidence type="ECO:0000256" key="11">
    <source>
        <dbReference type="ARBA" id="ARBA00023136"/>
    </source>
</evidence>
<keyword evidence="10" id="KW-0406">Ion transport</keyword>
<evidence type="ECO:0000256" key="3">
    <source>
        <dbReference type="ARBA" id="ARBA00022448"/>
    </source>
</evidence>
<keyword evidence="6" id="KW-0633">Potassium transport</keyword>
<feature type="transmembrane region" description="Helical" evidence="12">
    <location>
        <begin position="38"/>
        <end position="56"/>
    </location>
</feature>
<feature type="transmembrane region" description="Helical" evidence="12">
    <location>
        <begin position="134"/>
        <end position="161"/>
    </location>
</feature>
<keyword evidence="14" id="KW-1185">Reference proteome</keyword>
<name>A0ABV6YS25_UNCC1</name>
<reference evidence="13 14" key="1">
    <citation type="submission" date="2024-09" db="EMBL/GenBank/DDBJ databases">
        <title>Laminarin stimulates single cell rates of sulfate reduction while oxygen inhibits transcriptomic activity in coastal marine sediment.</title>
        <authorList>
            <person name="Lindsay M."/>
            <person name="Orcutt B."/>
            <person name="Emerson D."/>
            <person name="Stepanauskas R."/>
            <person name="D'Angelo T."/>
        </authorList>
    </citation>
    <scope>NUCLEOTIDE SEQUENCE [LARGE SCALE GENOMIC DNA]</scope>
    <source>
        <strain evidence="13">SAG AM-311-K15</strain>
    </source>
</reference>
<evidence type="ECO:0000313" key="13">
    <source>
        <dbReference type="EMBL" id="MFC1848996.1"/>
    </source>
</evidence>
<evidence type="ECO:0000256" key="6">
    <source>
        <dbReference type="ARBA" id="ARBA00022538"/>
    </source>
</evidence>
<comment type="similarity">
    <text evidence="2">Belongs to the TrkH potassium transport family.</text>
</comment>
<proteinExistence type="inferred from homology"/>
<feature type="transmembrane region" description="Helical" evidence="12">
    <location>
        <begin position="268"/>
        <end position="289"/>
    </location>
</feature>
<dbReference type="Proteomes" id="UP001594351">
    <property type="component" value="Unassembled WGS sequence"/>
</dbReference>
<feature type="transmembrane region" description="Helical" evidence="12">
    <location>
        <begin position="453"/>
        <end position="474"/>
    </location>
</feature>
<evidence type="ECO:0000313" key="14">
    <source>
        <dbReference type="Proteomes" id="UP001594351"/>
    </source>
</evidence>
<keyword evidence="11 12" id="KW-0472">Membrane</keyword>
<dbReference type="PANTHER" id="PTHR32024">
    <property type="entry name" value="TRK SYSTEM POTASSIUM UPTAKE PROTEIN TRKG-RELATED"/>
    <property type="match status" value="1"/>
</dbReference>
<keyword evidence="9 12" id="KW-1133">Transmembrane helix</keyword>
<dbReference type="InterPro" id="IPR004772">
    <property type="entry name" value="TrkH"/>
</dbReference>
<keyword evidence="3" id="KW-0813">Transport</keyword>
<feature type="transmembrane region" description="Helical" evidence="12">
    <location>
        <begin position="12"/>
        <end position="32"/>
    </location>
</feature>
<dbReference type="InterPro" id="IPR003445">
    <property type="entry name" value="Cat_transpt"/>
</dbReference>